<name>A0A1I3S096_9GAMM</name>
<dbReference type="Proteomes" id="UP000199445">
    <property type="component" value="Unassembled WGS sequence"/>
</dbReference>
<keyword evidence="2" id="KW-1185">Reference proteome</keyword>
<evidence type="ECO:0000313" key="2">
    <source>
        <dbReference type="Proteomes" id="UP000199445"/>
    </source>
</evidence>
<protein>
    <submittedName>
        <fullName evidence="1">Uncharacterized protein</fullName>
    </submittedName>
</protein>
<dbReference type="EMBL" id="FOSC01000003">
    <property type="protein sequence ID" value="SFJ50969.1"/>
    <property type="molecule type" value="Genomic_DNA"/>
</dbReference>
<proteinExistence type="predicted"/>
<evidence type="ECO:0000313" key="1">
    <source>
        <dbReference type="EMBL" id="SFJ50969.1"/>
    </source>
</evidence>
<accession>A0A1I3S096</accession>
<organism evidence="1 2">
    <name type="scientific">Marinobacter persicus</name>
    <dbReference type="NCBI Taxonomy" id="930118"/>
    <lineage>
        <taxon>Bacteria</taxon>
        <taxon>Pseudomonadati</taxon>
        <taxon>Pseudomonadota</taxon>
        <taxon>Gammaproteobacteria</taxon>
        <taxon>Pseudomonadales</taxon>
        <taxon>Marinobacteraceae</taxon>
        <taxon>Marinobacter</taxon>
    </lineage>
</organism>
<gene>
    <name evidence="1" type="ORF">SAMN05216429_103118</name>
</gene>
<dbReference type="AlphaFoldDB" id="A0A1I3S096"/>
<reference evidence="1 2" key="1">
    <citation type="submission" date="2016-10" db="EMBL/GenBank/DDBJ databases">
        <authorList>
            <person name="de Groot N.N."/>
        </authorList>
    </citation>
    <scope>NUCLEOTIDE SEQUENCE [LARGE SCALE GENOMIC DNA]</scope>
    <source>
        <strain evidence="1 2">IBRC-M 10445</strain>
    </source>
</reference>
<sequence>MKENCCCSGANCSDCGRRRLKARLIETGAQAPVFLCMQKKELQALVRADQSAAKLSIT</sequence>